<evidence type="ECO:0000256" key="4">
    <source>
        <dbReference type="ARBA" id="ARBA00013208"/>
    </source>
</evidence>
<dbReference type="CDD" id="cd06530">
    <property type="entry name" value="S26_SPase_I"/>
    <property type="match status" value="1"/>
</dbReference>
<gene>
    <name evidence="12" type="primary">Sec11a</name>
    <name evidence="12" type="ORF">TNCT_9501</name>
</gene>
<feature type="transmembrane region" description="Helical" evidence="11">
    <location>
        <begin position="6"/>
        <end position="28"/>
    </location>
</feature>
<evidence type="ECO:0000256" key="6">
    <source>
        <dbReference type="ARBA" id="ARBA00021755"/>
    </source>
</evidence>
<evidence type="ECO:0000256" key="2">
    <source>
        <dbReference type="ARBA" id="ARBA00004648"/>
    </source>
</evidence>
<evidence type="ECO:0000256" key="5">
    <source>
        <dbReference type="ARBA" id="ARBA00019685"/>
    </source>
</evidence>
<dbReference type="OrthoDB" id="1077582at2759"/>
<evidence type="ECO:0000256" key="10">
    <source>
        <dbReference type="ARBA" id="ARBA00045533"/>
    </source>
</evidence>
<dbReference type="Proteomes" id="UP000887116">
    <property type="component" value="Unassembled WGS sequence"/>
</dbReference>
<evidence type="ECO:0000313" key="13">
    <source>
        <dbReference type="Proteomes" id="UP000887116"/>
    </source>
</evidence>
<organism evidence="12 13">
    <name type="scientific">Trichonephila clavata</name>
    <name type="common">Joro spider</name>
    <name type="synonym">Nephila clavata</name>
    <dbReference type="NCBI Taxonomy" id="2740835"/>
    <lineage>
        <taxon>Eukaryota</taxon>
        <taxon>Metazoa</taxon>
        <taxon>Ecdysozoa</taxon>
        <taxon>Arthropoda</taxon>
        <taxon>Chelicerata</taxon>
        <taxon>Arachnida</taxon>
        <taxon>Araneae</taxon>
        <taxon>Araneomorphae</taxon>
        <taxon>Entelegynae</taxon>
        <taxon>Araneoidea</taxon>
        <taxon>Nephilidae</taxon>
        <taxon>Trichonephila</taxon>
    </lineage>
</organism>
<evidence type="ECO:0000256" key="7">
    <source>
        <dbReference type="ARBA" id="ARBA00022692"/>
    </source>
</evidence>
<reference evidence="12" key="1">
    <citation type="submission" date="2020-07" db="EMBL/GenBank/DDBJ databases">
        <title>Multicomponent nature underlies the extraordinary mechanical properties of spider dragline silk.</title>
        <authorList>
            <person name="Kono N."/>
            <person name="Nakamura H."/>
            <person name="Mori M."/>
            <person name="Yoshida Y."/>
            <person name="Ohtoshi R."/>
            <person name="Malay A.D."/>
            <person name="Moran D.A.P."/>
            <person name="Tomita M."/>
            <person name="Numata K."/>
            <person name="Arakawa K."/>
        </authorList>
    </citation>
    <scope>NUCLEOTIDE SEQUENCE</scope>
</reference>
<evidence type="ECO:0000256" key="8">
    <source>
        <dbReference type="ARBA" id="ARBA00022989"/>
    </source>
</evidence>
<dbReference type="GO" id="GO:0004252">
    <property type="term" value="F:serine-type endopeptidase activity"/>
    <property type="evidence" value="ECO:0007669"/>
    <property type="project" value="InterPro"/>
</dbReference>
<comment type="subcellular location">
    <subcellularLocation>
        <location evidence="2">Endoplasmic reticulum membrane</location>
        <topology evidence="2">Single-pass type II membrane protein</topology>
    </subcellularLocation>
</comment>
<dbReference type="NCBIfam" id="TIGR02228">
    <property type="entry name" value="sigpep_I_arch"/>
    <property type="match status" value="1"/>
</dbReference>
<dbReference type="PANTHER" id="PTHR10806:SF6">
    <property type="entry name" value="SIGNAL PEPTIDASE COMPLEX CATALYTIC SUBUNIT SEC11"/>
    <property type="match status" value="1"/>
</dbReference>
<protein>
    <recommendedName>
        <fullName evidence="5">Signal peptidase complex catalytic subunit SEC11</fullName>
        <ecNumber evidence="4">3.4.21.89</ecNumber>
    </recommendedName>
    <alternativeName>
        <fullName evidence="6">Signal peptidase complex catalytic subunit sec11</fullName>
    </alternativeName>
</protein>
<comment type="function">
    <text evidence="10">Catalytic component of the signal peptidase complex (SPC) which catalyzes the cleavage of N-terminal signal sequences from nascent proteins as they are translocated into the lumen of the endoplasmic reticulum. Specifically cleaves N-terminal signal peptides that contain a hydrophobic alpha-helix (h-region) shorter than 18-20 amino acids.</text>
</comment>
<dbReference type="EMBL" id="BMAO01026673">
    <property type="protein sequence ID" value="GFR11511.1"/>
    <property type="molecule type" value="Genomic_DNA"/>
</dbReference>
<dbReference type="EC" id="3.4.21.89" evidence="4"/>
<evidence type="ECO:0000256" key="9">
    <source>
        <dbReference type="ARBA" id="ARBA00023136"/>
    </source>
</evidence>
<dbReference type="SUPFAM" id="SSF51306">
    <property type="entry name" value="LexA/Signal peptidase"/>
    <property type="match status" value="1"/>
</dbReference>
<name>A0A8X6JLP3_TRICU</name>
<keyword evidence="7 11" id="KW-0812">Transmembrane</keyword>
<feature type="transmembrane region" description="Helical" evidence="11">
    <location>
        <begin position="148"/>
        <end position="167"/>
    </location>
</feature>
<dbReference type="Gene3D" id="2.10.109.10">
    <property type="entry name" value="Umud Fragment, subunit A"/>
    <property type="match status" value="1"/>
</dbReference>
<dbReference type="InterPro" id="IPR019533">
    <property type="entry name" value="Peptidase_S26"/>
</dbReference>
<dbReference type="InterPro" id="IPR036286">
    <property type="entry name" value="LexA/Signal_pep-like_sf"/>
</dbReference>
<keyword evidence="9 11" id="KW-0472">Membrane</keyword>
<dbReference type="GO" id="GO:0009003">
    <property type="term" value="F:signal peptidase activity"/>
    <property type="evidence" value="ECO:0007669"/>
    <property type="project" value="UniProtKB-EC"/>
</dbReference>
<dbReference type="GO" id="GO:0006465">
    <property type="term" value="P:signal peptide processing"/>
    <property type="evidence" value="ECO:0007669"/>
    <property type="project" value="InterPro"/>
</dbReference>
<comment type="similarity">
    <text evidence="3">Belongs to the peptidase S26B family.</text>
</comment>
<accession>A0A8X6JLP3</accession>
<keyword evidence="13" id="KW-1185">Reference proteome</keyword>
<dbReference type="AlphaFoldDB" id="A0A8X6JLP3"/>
<evidence type="ECO:0000313" key="12">
    <source>
        <dbReference type="EMBL" id="GFR11511.1"/>
    </source>
</evidence>
<dbReference type="InterPro" id="IPR001733">
    <property type="entry name" value="Peptidase_S26B"/>
</dbReference>
<dbReference type="GO" id="GO:0005789">
    <property type="term" value="C:endoplasmic reticulum membrane"/>
    <property type="evidence" value="ECO:0007669"/>
    <property type="project" value="UniProtKB-SubCell"/>
</dbReference>
<keyword evidence="8 11" id="KW-1133">Transmembrane helix</keyword>
<evidence type="ECO:0000256" key="11">
    <source>
        <dbReference type="SAM" id="Phobius"/>
    </source>
</evidence>
<evidence type="ECO:0000256" key="1">
    <source>
        <dbReference type="ARBA" id="ARBA00000677"/>
    </source>
</evidence>
<dbReference type="PANTHER" id="PTHR10806">
    <property type="entry name" value="SIGNAL PEPTIDASE COMPLEX CATALYTIC SUBUNIT SEC11"/>
    <property type="match status" value="1"/>
</dbReference>
<comment type="catalytic activity">
    <reaction evidence="1">
        <text>Cleavage of hydrophobic, N-terminal signal or leader sequences from secreted and periplasmic proteins.</text>
        <dbReference type="EC" id="3.4.21.89"/>
    </reaction>
</comment>
<sequence length="177" mass="20174">MRQYLYSLLQFSLIIGSVCSLWYGLITITSCKYPITFMSTDGMEPALRKGDITFATNYKEDALNVGDIILFDVKGREIPIVHRIIQIQTKHDGSLQMLTKGDNRPQDDRDLFYAPGQMWVEEKDVIGKVKGVVPPVGILILLFQEHRIIVLGCAIVYLIAPFLISRVNEDLHHHLHH</sequence>
<evidence type="ECO:0000256" key="3">
    <source>
        <dbReference type="ARBA" id="ARBA00011035"/>
    </source>
</evidence>
<dbReference type="PROSITE" id="PS51257">
    <property type="entry name" value="PROKAR_LIPOPROTEIN"/>
    <property type="match status" value="1"/>
</dbReference>
<proteinExistence type="inferred from homology"/>
<comment type="caution">
    <text evidence="12">The sequence shown here is derived from an EMBL/GenBank/DDBJ whole genome shotgun (WGS) entry which is preliminary data.</text>
</comment>